<organism evidence="1 2">
    <name type="scientific">Clostridium sulfidigenes</name>
    <dbReference type="NCBI Taxonomy" id="318464"/>
    <lineage>
        <taxon>Bacteria</taxon>
        <taxon>Bacillati</taxon>
        <taxon>Bacillota</taxon>
        <taxon>Clostridia</taxon>
        <taxon>Eubacteriales</taxon>
        <taxon>Clostridiaceae</taxon>
        <taxon>Clostridium</taxon>
    </lineage>
</organism>
<dbReference type="Pfam" id="PF18950">
    <property type="entry name" value="DUF5694"/>
    <property type="match status" value="1"/>
</dbReference>
<protein>
    <submittedName>
        <fullName evidence="1">Uncharacterized protein</fullName>
    </submittedName>
</protein>
<dbReference type="InterPro" id="IPR043749">
    <property type="entry name" value="DUF5694"/>
</dbReference>
<evidence type="ECO:0000313" key="1">
    <source>
        <dbReference type="EMBL" id="MBE6060055.1"/>
    </source>
</evidence>
<comment type="caution">
    <text evidence="1">The sequence shown here is derived from an EMBL/GenBank/DDBJ whole genome shotgun (WGS) entry which is preliminary data.</text>
</comment>
<reference evidence="1" key="1">
    <citation type="submission" date="2019-04" db="EMBL/GenBank/DDBJ databases">
        <title>Evolution of Biomass-Degrading Anaerobic Consortia Revealed by Metagenomics.</title>
        <authorList>
            <person name="Peng X."/>
        </authorList>
    </citation>
    <scope>NUCLEOTIDE SEQUENCE</scope>
    <source>
        <strain evidence="1">SIG254</strain>
    </source>
</reference>
<accession>A0A927WB92</accession>
<evidence type="ECO:0000313" key="2">
    <source>
        <dbReference type="Proteomes" id="UP000768462"/>
    </source>
</evidence>
<dbReference type="Proteomes" id="UP000768462">
    <property type="component" value="Unassembled WGS sequence"/>
</dbReference>
<dbReference type="EMBL" id="SVCM01000084">
    <property type="protein sequence ID" value="MBE6060055.1"/>
    <property type="molecule type" value="Genomic_DNA"/>
</dbReference>
<proteinExistence type="predicted"/>
<gene>
    <name evidence="1" type="ORF">E7215_07770</name>
</gene>
<sequence length="259" mass="30695">MNKAKIMILGTFHFKTEESTNIIKIQDDIRQNELKEIIKKISKFNPNKLCVELRPSEEEQYNKLFQEFLYKSNLDLSKRLAEIGIRGADYSINDAVDERIKFAFDIAKYNKLNYIYGIDYYDGWTQPLVFEKAKENHDLYKNLNESFMKFANKYYGLFTEKTTIEDIYKSFNSKEFNEFQHVTSFLPFNDIEIGDDSIGIDFVASWYKRNLHIFSNLKHICNDDDRILVLYGAGHLKLLRDFINDSLDLEYIEVLPYLI</sequence>
<dbReference type="SUPFAM" id="SSF159501">
    <property type="entry name" value="EreA/ChaN-like"/>
    <property type="match status" value="1"/>
</dbReference>
<dbReference type="AlphaFoldDB" id="A0A927WB92"/>
<name>A0A927WB92_9CLOT</name>